<reference evidence="4" key="1">
    <citation type="journal article" date="2019" name="Int. J. Syst. Evol. Microbiol.">
        <title>The Global Catalogue of Microorganisms (GCM) 10K type strain sequencing project: providing services to taxonomists for standard genome sequencing and annotation.</title>
        <authorList>
            <consortium name="The Broad Institute Genomics Platform"/>
            <consortium name="The Broad Institute Genome Sequencing Center for Infectious Disease"/>
            <person name="Wu L."/>
            <person name="Ma J."/>
        </authorList>
    </citation>
    <scope>NUCLEOTIDE SEQUENCE [LARGE SCALE GENOMIC DNA]</scope>
    <source>
        <strain evidence="4">NBRC 108730</strain>
    </source>
</reference>
<name>A0ABQ6JLC2_9ACTN</name>
<protein>
    <recommendedName>
        <fullName evidence="2">GGDEF domain-containing protein</fullName>
    </recommendedName>
</protein>
<dbReference type="Gene3D" id="3.30.70.270">
    <property type="match status" value="1"/>
</dbReference>
<evidence type="ECO:0000313" key="4">
    <source>
        <dbReference type="Proteomes" id="UP001157017"/>
    </source>
</evidence>
<feature type="domain" description="GGDEF" evidence="2">
    <location>
        <begin position="2"/>
        <end position="64"/>
    </location>
</feature>
<sequence>MAGDRAIVGVADALARAATSQVGSLVSRVGGDEFVVLLRGPDRTAAIEVVDAAARRLTRLPEPVGIAVAWPPSLRGPHRPTRSPPPTPRSTARRPAARCSW</sequence>
<dbReference type="InterPro" id="IPR000160">
    <property type="entry name" value="GGDEF_dom"/>
</dbReference>
<evidence type="ECO:0000256" key="1">
    <source>
        <dbReference type="SAM" id="MobiDB-lite"/>
    </source>
</evidence>
<dbReference type="Proteomes" id="UP001157017">
    <property type="component" value="Unassembled WGS sequence"/>
</dbReference>
<dbReference type="InterPro" id="IPR029787">
    <property type="entry name" value="Nucleotide_cyclase"/>
</dbReference>
<evidence type="ECO:0000259" key="2">
    <source>
        <dbReference type="Pfam" id="PF00990"/>
    </source>
</evidence>
<organism evidence="3 4">
    <name type="scientific">Angustibacter aerolatus</name>
    <dbReference type="NCBI Taxonomy" id="1162965"/>
    <lineage>
        <taxon>Bacteria</taxon>
        <taxon>Bacillati</taxon>
        <taxon>Actinomycetota</taxon>
        <taxon>Actinomycetes</taxon>
        <taxon>Kineosporiales</taxon>
        <taxon>Kineosporiaceae</taxon>
    </lineage>
</organism>
<comment type="caution">
    <text evidence="3">The sequence shown here is derived from an EMBL/GenBank/DDBJ whole genome shotgun (WGS) entry which is preliminary data.</text>
</comment>
<dbReference type="EMBL" id="BSUZ01000001">
    <property type="protein sequence ID" value="GMA88679.1"/>
    <property type="molecule type" value="Genomic_DNA"/>
</dbReference>
<feature type="region of interest" description="Disordered" evidence="1">
    <location>
        <begin position="71"/>
        <end position="101"/>
    </location>
</feature>
<dbReference type="InterPro" id="IPR043128">
    <property type="entry name" value="Rev_trsase/Diguanyl_cyclase"/>
</dbReference>
<proteinExistence type="predicted"/>
<keyword evidence="4" id="KW-1185">Reference proteome</keyword>
<accession>A0ABQ6JLC2</accession>
<feature type="compositionally biased region" description="Basic residues" evidence="1">
    <location>
        <begin position="91"/>
        <end position="101"/>
    </location>
</feature>
<gene>
    <name evidence="3" type="ORF">GCM10025868_39290</name>
</gene>
<dbReference type="SUPFAM" id="SSF55073">
    <property type="entry name" value="Nucleotide cyclase"/>
    <property type="match status" value="1"/>
</dbReference>
<evidence type="ECO:0000313" key="3">
    <source>
        <dbReference type="EMBL" id="GMA88679.1"/>
    </source>
</evidence>
<dbReference type="Pfam" id="PF00990">
    <property type="entry name" value="GGDEF"/>
    <property type="match status" value="1"/>
</dbReference>